<dbReference type="Pfam" id="PF04203">
    <property type="entry name" value="Sortase"/>
    <property type="match status" value="1"/>
</dbReference>
<organism evidence="3 4">
    <name type="scientific">Leucobacter soli</name>
    <dbReference type="NCBI Taxonomy" id="2812850"/>
    <lineage>
        <taxon>Bacteria</taxon>
        <taxon>Bacillati</taxon>
        <taxon>Actinomycetota</taxon>
        <taxon>Actinomycetes</taxon>
        <taxon>Micrococcales</taxon>
        <taxon>Microbacteriaceae</taxon>
        <taxon>Leucobacter</taxon>
    </lineage>
</organism>
<dbReference type="RefSeq" id="WP_218113629.1">
    <property type="nucleotide sequence ID" value="NZ_CAJVAP010000001.1"/>
</dbReference>
<feature type="transmembrane region" description="Helical" evidence="2">
    <location>
        <begin position="298"/>
        <end position="320"/>
    </location>
</feature>
<proteinExistence type="predicted"/>
<keyword evidence="2" id="KW-1133">Transmembrane helix</keyword>
<evidence type="ECO:0000313" key="4">
    <source>
        <dbReference type="Proteomes" id="UP000693892"/>
    </source>
</evidence>
<evidence type="ECO:0008006" key="5">
    <source>
        <dbReference type="Google" id="ProtNLM"/>
    </source>
</evidence>
<accession>A0A916JRE6</accession>
<keyword evidence="2" id="KW-0812">Transmembrane</keyword>
<sequence length="324" mass="33751">MTTTSPTPGAPPSPKKRPEEEFRVPYSPRISLTAAIPAMDELDRYRYWGSVLVAIGMVLVVFVLQVVLVLPVKHLRDQQVAFEGFRYDLANGTAPVGQIGPDDLAIAPGTPVALLNVPGLGLENEVVFAGTTSDVTASGPGLRRDAVLPGQAGASVIVGRSSAFGAPFGGLLALQIGDTITATTGQGTSTYTVTDVRRGGDPLPEAMPAGSGRLTLVSTHAPIPYFSGSVVRVDASLTSEPFVTPNQVVANATLSAEEQTLAGDPSAVPWLVLALIGVLATAVLAVLGVHYWGRWQAWLVGFPILLLLATTASVQAMILLPNTL</sequence>
<evidence type="ECO:0000256" key="1">
    <source>
        <dbReference type="SAM" id="MobiDB-lite"/>
    </source>
</evidence>
<reference evidence="3" key="1">
    <citation type="submission" date="2021-06" db="EMBL/GenBank/DDBJ databases">
        <authorList>
            <person name="Criscuolo A."/>
        </authorList>
    </citation>
    <scope>NUCLEOTIDE SEQUENCE</scope>
    <source>
        <strain evidence="3">CIP111803</strain>
    </source>
</reference>
<feature type="region of interest" description="Disordered" evidence="1">
    <location>
        <begin position="1"/>
        <end position="21"/>
    </location>
</feature>
<keyword evidence="2" id="KW-0472">Membrane</keyword>
<name>A0A916JRE6_9MICO</name>
<dbReference type="AlphaFoldDB" id="A0A916JRE6"/>
<feature type="transmembrane region" description="Helical" evidence="2">
    <location>
        <begin position="47"/>
        <end position="70"/>
    </location>
</feature>
<dbReference type="InterPro" id="IPR005754">
    <property type="entry name" value="Sortase"/>
</dbReference>
<dbReference type="Proteomes" id="UP000693892">
    <property type="component" value="Unassembled WGS sequence"/>
</dbReference>
<protein>
    <recommendedName>
        <fullName evidence="5">Sortase</fullName>
    </recommendedName>
</protein>
<feature type="transmembrane region" description="Helical" evidence="2">
    <location>
        <begin position="270"/>
        <end position="292"/>
    </location>
</feature>
<gene>
    <name evidence="3" type="ORF">LEUCIP111803_00003</name>
</gene>
<evidence type="ECO:0000256" key="2">
    <source>
        <dbReference type="SAM" id="Phobius"/>
    </source>
</evidence>
<keyword evidence="4" id="KW-1185">Reference proteome</keyword>
<evidence type="ECO:0000313" key="3">
    <source>
        <dbReference type="EMBL" id="CAG7594641.1"/>
    </source>
</evidence>
<dbReference type="EMBL" id="CAJVAP010000001">
    <property type="protein sequence ID" value="CAG7594641.1"/>
    <property type="molecule type" value="Genomic_DNA"/>
</dbReference>
<comment type="caution">
    <text evidence="3">The sequence shown here is derived from an EMBL/GenBank/DDBJ whole genome shotgun (WGS) entry which is preliminary data.</text>
</comment>